<dbReference type="SUPFAM" id="SSF56935">
    <property type="entry name" value="Porins"/>
    <property type="match status" value="1"/>
</dbReference>
<keyword evidence="8 12" id="KW-0798">TonB box</keyword>
<comment type="similarity">
    <text evidence="11 12">Belongs to the TonB-dependent receptor family.</text>
</comment>
<keyword evidence="3 11" id="KW-1134">Transmembrane beta strand</keyword>
<keyword evidence="4" id="KW-0410">Iron transport</keyword>
<comment type="subcellular location">
    <subcellularLocation>
        <location evidence="1 11">Cell outer membrane</location>
        <topology evidence="1 11">Multi-pass membrane protein</topology>
    </subcellularLocation>
</comment>
<dbReference type="PROSITE" id="PS52016">
    <property type="entry name" value="TONB_DEPENDENT_REC_3"/>
    <property type="match status" value="1"/>
</dbReference>
<evidence type="ECO:0000256" key="12">
    <source>
        <dbReference type="RuleBase" id="RU003357"/>
    </source>
</evidence>
<comment type="caution">
    <text evidence="16">The sequence shown here is derived from an EMBL/GenBank/DDBJ whole genome shotgun (WGS) entry which is preliminary data.</text>
</comment>
<evidence type="ECO:0000256" key="1">
    <source>
        <dbReference type="ARBA" id="ARBA00004571"/>
    </source>
</evidence>
<keyword evidence="16" id="KW-0675">Receptor</keyword>
<keyword evidence="10 11" id="KW-0998">Cell outer membrane</keyword>
<evidence type="ECO:0000313" key="16">
    <source>
        <dbReference type="EMBL" id="MBM0108370.1"/>
    </source>
</evidence>
<evidence type="ECO:0000256" key="6">
    <source>
        <dbReference type="ARBA" id="ARBA00023004"/>
    </source>
</evidence>
<evidence type="ECO:0000256" key="5">
    <source>
        <dbReference type="ARBA" id="ARBA00022692"/>
    </source>
</evidence>
<proteinExistence type="inferred from homology"/>
<evidence type="ECO:0000256" key="13">
    <source>
        <dbReference type="SAM" id="SignalP"/>
    </source>
</evidence>
<evidence type="ECO:0000259" key="14">
    <source>
        <dbReference type="Pfam" id="PF00593"/>
    </source>
</evidence>
<keyword evidence="2 11" id="KW-0813">Transport</keyword>
<evidence type="ECO:0000256" key="11">
    <source>
        <dbReference type="PROSITE-ProRule" id="PRU01360"/>
    </source>
</evidence>
<dbReference type="Pfam" id="PF07715">
    <property type="entry name" value="Plug"/>
    <property type="match status" value="1"/>
</dbReference>
<evidence type="ECO:0000256" key="7">
    <source>
        <dbReference type="ARBA" id="ARBA00023065"/>
    </source>
</evidence>
<protein>
    <submittedName>
        <fullName evidence="16">TonB-dependent receptor</fullName>
    </submittedName>
</protein>
<keyword evidence="7" id="KW-0406">Ion transport</keyword>
<dbReference type="RefSeq" id="WP_203170538.1">
    <property type="nucleotide sequence ID" value="NZ_JAEVLS010000008.1"/>
</dbReference>
<evidence type="ECO:0000259" key="15">
    <source>
        <dbReference type="Pfam" id="PF07715"/>
    </source>
</evidence>
<keyword evidence="17" id="KW-1185">Reference proteome</keyword>
<name>A0ABS1X5A1_9GAMM</name>
<evidence type="ECO:0000313" key="17">
    <source>
        <dbReference type="Proteomes" id="UP000661077"/>
    </source>
</evidence>
<dbReference type="Pfam" id="PF00593">
    <property type="entry name" value="TonB_dep_Rec_b-barrel"/>
    <property type="match status" value="1"/>
</dbReference>
<evidence type="ECO:0000256" key="3">
    <source>
        <dbReference type="ARBA" id="ARBA00022452"/>
    </source>
</evidence>
<evidence type="ECO:0000256" key="8">
    <source>
        <dbReference type="ARBA" id="ARBA00023077"/>
    </source>
</evidence>
<keyword evidence="9 11" id="KW-0472">Membrane</keyword>
<evidence type="ECO:0000256" key="10">
    <source>
        <dbReference type="ARBA" id="ARBA00023237"/>
    </source>
</evidence>
<dbReference type="Gene3D" id="2.40.170.20">
    <property type="entry name" value="TonB-dependent receptor, beta-barrel domain"/>
    <property type="match status" value="1"/>
</dbReference>
<evidence type="ECO:0000256" key="2">
    <source>
        <dbReference type="ARBA" id="ARBA00022448"/>
    </source>
</evidence>
<dbReference type="InterPro" id="IPR036942">
    <property type="entry name" value="Beta-barrel_TonB_sf"/>
</dbReference>
<feature type="chain" id="PRO_5045519966" evidence="13">
    <location>
        <begin position="24"/>
        <end position="746"/>
    </location>
</feature>
<feature type="signal peptide" evidence="13">
    <location>
        <begin position="1"/>
        <end position="23"/>
    </location>
</feature>
<organism evidence="16 17">
    <name type="scientific">Steroidobacter gossypii</name>
    <dbReference type="NCBI Taxonomy" id="2805490"/>
    <lineage>
        <taxon>Bacteria</taxon>
        <taxon>Pseudomonadati</taxon>
        <taxon>Pseudomonadota</taxon>
        <taxon>Gammaproteobacteria</taxon>
        <taxon>Steroidobacterales</taxon>
        <taxon>Steroidobacteraceae</taxon>
        <taxon>Steroidobacter</taxon>
    </lineage>
</organism>
<feature type="domain" description="TonB-dependent receptor-like beta-barrel" evidence="14">
    <location>
        <begin position="278"/>
        <end position="711"/>
    </location>
</feature>
<reference evidence="16 17" key="1">
    <citation type="journal article" date="2021" name="Int. J. Syst. Evol. Microbiol.">
        <title>Steroidobacter gossypii sp. nov., isolated from soil of cotton cropping field.</title>
        <authorList>
            <person name="Huang R."/>
            <person name="Yang S."/>
            <person name="Zhen C."/>
            <person name="Liu W."/>
        </authorList>
    </citation>
    <scope>NUCLEOTIDE SEQUENCE [LARGE SCALE GENOMIC DNA]</scope>
    <source>
        <strain evidence="16 17">S1-65</strain>
    </source>
</reference>
<dbReference type="PANTHER" id="PTHR32552">
    <property type="entry name" value="FERRICHROME IRON RECEPTOR-RELATED"/>
    <property type="match status" value="1"/>
</dbReference>
<evidence type="ECO:0000256" key="4">
    <source>
        <dbReference type="ARBA" id="ARBA00022496"/>
    </source>
</evidence>
<dbReference type="InterPro" id="IPR039426">
    <property type="entry name" value="TonB-dep_rcpt-like"/>
</dbReference>
<dbReference type="EMBL" id="JAEVLS010000008">
    <property type="protein sequence ID" value="MBM0108370.1"/>
    <property type="molecule type" value="Genomic_DNA"/>
</dbReference>
<keyword evidence="13" id="KW-0732">Signal</keyword>
<keyword evidence="5 11" id="KW-0812">Transmembrane</keyword>
<dbReference type="PANTHER" id="PTHR32552:SF81">
    <property type="entry name" value="TONB-DEPENDENT OUTER MEMBRANE RECEPTOR"/>
    <property type="match status" value="1"/>
</dbReference>
<evidence type="ECO:0000256" key="9">
    <source>
        <dbReference type="ARBA" id="ARBA00023136"/>
    </source>
</evidence>
<dbReference type="InterPro" id="IPR000531">
    <property type="entry name" value="Beta-barrel_TonB"/>
</dbReference>
<dbReference type="Proteomes" id="UP000661077">
    <property type="component" value="Unassembled WGS sequence"/>
</dbReference>
<accession>A0ABS1X5A1</accession>
<feature type="domain" description="TonB-dependent receptor plug" evidence="15">
    <location>
        <begin position="47"/>
        <end position="157"/>
    </location>
</feature>
<dbReference type="InterPro" id="IPR012910">
    <property type="entry name" value="Plug_dom"/>
</dbReference>
<keyword evidence="6" id="KW-0408">Iron</keyword>
<sequence>MRTKLFTSASAAAMLMSPLVVQGQSSPQPTYELEEIVVTATRRSERLQDVPLSITAFSQEDLTAKGIVGYEGLARETPGVVLNKPSQNFNNFTARGIATNGYNANLQSTVAIYVDELPISSIGNTTVIDPNLFDVERIEFLRGPQGTLFGSGSLSGALRILTKNPDLTGFDATAMIDTGVTDGDALRQRYNAMVNVPLVEDKLAVRMVGFYRDEEGWVDNLGTGVENANQLVDYGGRFITLWQATDELSVRLLVSHEDSKPEDSSLISPELGEYKRFSDQPDLFVGKITNYNATLEYQFSGAKLTSSSTLSEFDQQFYVDISAAVGGLVPYGLDANASQETFVQETRLASDAGGKWDWTLGVFYLDRRNDVDYLQRSNPAFLQARGLVLPDQYFSKQYTHFNTTELAGFGELTYRLTDRLWVTGGLRYGGVEIQGFTEGGYTTPYFAYAFGGLTGPLPITQTAPAVGRKVEKDDPSYKVSLSFAPTSNLTTYATFSTGFRTPIVNGQAGSVSLIDPTDLVIPDGADSDTLKNYEIGAKGRWFNGRLTTNLAAYYIDWTDIQVQANRVSDAIQFATNIGGARSQGFEFEITAAPSNGWLLGLNGSFSDAKVNDLTAQEAAISGAVMDARLTAPKFQGAAFVQYDFPLGASWMGTSSVAFQHVDSYPNQFPNVPGRPATTAPTYGYTDSYNNVNLTLGANMGSLSVTAYAENLLDDDSIIYIHPETFLASRFATMRPRTVGLRLKYDF</sequence>
<gene>
    <name evidence="16" type="ORF">JM946_26865</name>
</gene>